<reference evidence="3" key="1">
    <citation type="submission" date="2013-06" db="EMBL/GenBank/DDBJ databases">
        <authorList>
            <person name="Zhao Q."/>
        </authorList>
    </citation>
    <scope>NUCLEOTIDE SEQUENCE</scope>
    <source>
        <strain evidence="3">cv. W1943</strain>
    </source>
</reference>
<evidence type="ECO:0000256" key="1">
    <source>
        <dbReference type="SAM" id="MobiDB-lite"/>
    </source>
</evidence>
<dbReference type="HOGENOM" id="CLU_2487327_0_0_1"/>
<dbReference type="Proteomes" id="UP000008022">
    <property type="component" value="Unassembled WGS sequence"/>
</dbReference>
<evidence type="ECO:0000313" key="2">
    <source>
        <dbReference type="EnsemblPlants" id="ORUFI01G35400.1"/>
    </source>
</evidence>
<proteinExistence type="predicted"/>
<feature type="region of interest" description="Disordered" evidence="1">
    <location>
        <begin position="1"/>
        <end position="24"/>
    </location>
</feature>
<dbReference type="Gramene" id="ORUFI01G35400.1">
    <property type="protein sequence ID" value="ORUFI01G35400.1"/>
    <property type="gene ID" value="ORUFI01G35400"/>
</dbReference>
<accession>A0A0E0N2X8</accession>
<reference evidence="2" key="2">
    <citation type="submission" date="2015-06" db="UniProtKB">
        <authorList>
            <consortium name="EnsemblPlants"/>
        </authorList>
    </citation>
    <scope>IDENTIFICATION</scope>
</reference>
<protein>
    <submittedName>
        <fullName evidence="2">Uncharacterized protein</fullName>
    </submittedName>
</protein>
<sequence>MSTGGGDVGEETKAASRSIASPPGCKVLNWQSAPLIGGADRGGFQARGFNETNPPLSLPNDTHSSCNDVPIIAPFLFAVRLKTLILN</sequence>
<dbReference type="AlphaFoldDB" id="A0A0E0N2X8"/>
<dbReference type="EnsemblPlants" id="ORUFI01G35400.1">
    <property type="protein sequence ID" value="ORUFI01G35400.1"/>
    <property type="gene ID" value="ORUFI01G35400"/>
</dbReference>
<organism evidence="2 3">
    <name type="scientific">Oryza rufipogon</name>
    <name type="common">Brownbeard rice</name>
    <name type="synonym">Asian wild rice</name>
    <dbReference type="NCBI Taxonomy" id="4529"/>
    <lineage>
        <taxon>Eukaryota</taxon>
        <taxon>Viridiplantae</taxon>
        <taxon>Streptophyta</taxon>
        <taxon>Embryophyta</taxon>
        <taxon>Tracheophyta</taxon>
        <taxon>Spermatophyta</taxon>
        <taxon>Magnoliopsida</taxon>
        <taxon>Liliopsida</taxon>
        <taxon>Poales</taxon>
        <taxon>Poaceae</taxon>
        <taxon>BOP clade</taxon>
        <taxon>Oryzoideae</taxon>
        <taxon>Oryzeae</taxon>
        <taxon>Oryzinae</taxon>
        <taxon>Oryza</taxon>
    </lineage>
</organism>
<keyword evidence="3" id="KW-1185">Reference proteome</keyword>
<evidence type="ECO:0000313" key="3">
    <source>
        <dbReference type="Proteomes" id="UP000008022"/>
    </source>
</evidence>
<name>A0A0E0N2X8_ORYRU</name>